<dbReference type="HAMAP" id="MF_01895">
    <property type="entry name" value="RNase_R"/>
    <property type="match status" value="1"/>
</dbReference>
<dbReference type="Pfam" id="PF00773">
    <property type="entry name" value="RNB"/>
    <property type="match status" value="1"/>
</dbReference>
<dbReference type="InterPro" id="IPR013223">
    <property type="entry name" value="RNase_B_OB_dom"/>
</dbReference>
<dbReference type="Pfam" id="PF17876">
    <property type="entry name" value="CSD2"/>
    <property type="match status" value="1"/>
</dbReference>
<feature type="non-terminal residue" evidence="10">
    <location>
        <position position="1"/>
    </location>
</feature>
<evidence type="ECO:0000256" key="3">
    <source>
        <dbReference type="ARBA" id="ARBA00012163"/>
    </source>
</evidence>
<dbReference type="EC" id="3.1.13.1" evidence="3"/>
<evidence type="ECO:0000256" key="5">
    <source>
        <dbReference type="ARBA" id="ARBA00022722"/>
    </source>
</evidence>
<evidence type="ECO:0000256" key="4">
    <source>
        <dbReference type="ARBA" id="ARBA00022490"/>
    </source>
</evidence>
<dbReference type="PANTHER" id="PTHR23355:SF9">
    <property type="entry name" value="DIS3-LIKE EXONUCLEASE 2"/>
    <property type="match status" value="1"/>
</dbReference>
<dbReference type="SMART" id="SM00955">
    <property type="entry name" value="RNB"/>
    <property type="match status" value="1"/>
</dbReference>
<dbReference type="NCBIfam" id="TIGR00358">
    <property type="entry name" value="3_prime_RNase"/>
    <property type="match status" value="1"/>
</dbReference>
<dbReference type="GO" id="GO:0006402">
    <property type="term" value="P:mRNA catabolic process"/>
    <property type="evidence" value="ECO:0007669"/>
    <property type="project" value="TreeGrafter"/>
</dbReference>
<dbReference type="NCBIfam" id="TIGR02063">
    <property type="entry name" value="RNase_R"/>
    <property type="match status" value="1"/>
</dbReference>
<keyword evidence="4" id="KW-0963">Cytoplasm</keyword>
<keyword evidence="6" id="KW-0378">Hydrolase</keyword>
<comment type="caution">
    <text evidence="10">The sequence shown here is derived from an EMBL/GenBank/DDBJ whole genome shotgun (WGS) entry which is preliminary data.</text>
</comment>
<dbReference type="InterPro" id="IPR040476">
    <property type="entry name" value="CSD2"/>
</dbReference>
<dbReference type="EMBL" id="MFKQ01000019">
    <property type="protein sequence ID" value="OGG47256.1"/>
    <property type="molecule type" value="Genomic_DNA"/>
</dbReference>
<dbReference type="Gene3D" id="2.40.50.140">
    <property type="entry name" value="Nucleic acid-binding proteins"/>
    <property type="match status" value="1"/>
</dbReference>
<accession>A0A1F6CDL6</accession>
<evidence type="ECO:0000259" key="9">
    <source>
        <dbReference type="SMART" id="SM00955"/>
    </source>
</evidence>
<dbReference type="GO" id="GO:0008859">
    <property type="term" value="F:exoribonuclease II activity"/>
    <property type="evidence" value="ECO:0007669"/>
    <property type="project" value="UniProtKB-EC"/>
</dbReference>
<dbReference type="PANTHER" id="PTHR23355">
    <property type="entry name" value="RIBONUCLEASE"/>
    <property type="match status" value="1"/>
</dbReference>
<sequence>KAKKTKEKHLKEGTRLLAGIISVNSRGTGFLPAEGFEQDIEILFENLNTALHGDAVEVKVLGKARSGARRGTKPKGLPAQAGLRFGGKVVRIVERAKTEFVGTLEQENGRWFLKPDDRRMYADILVTKIRDNAVPNDKALVTLTHWTDSQKNPEGEIKEIIGPKGEHNVEMHAIVLEHGFATSFPQEVEAEARALSKHREISKEEITKRRDFRKVTTFTIDPADAKDFDDALSVRELPNGSIEVGIHIADPSFYIQPGSVIDREARKRATSIYLVDRTIPMLPEVLSNDICSLNPNEDKLTFSAVFELDREGKVLTRWFGETVIHSNRRFTYEEAQEVLDTKKGVQVRELELLNNLAYKLREKRFKEGSIAFDQDEVKFTLDEDGRPISVYKKERLDTNLLIEDFMLLANSEVAEFVYNHAKKSGLRERSFIYRIHDVPKEDRLADLEIFLRAIGYELKSGKGPVLAKDINALFKEIEGKPEESLIKVATIRSMAKAIYATKNIGHFGLAFKYYTHFTSPIRRYPDIMVHRILRHHLSGTRIPEHELESYERIAIHSSEREVEAAEAERESIKYKQIEFMQSRVGQTFEGVISGVAEWGIYVEE</sequence>
<name>A0A1F6CDL6_9BACT</name>
<proteinExistence type="inferred from homology"/>
<dbReference type="InterPro" id="IPR022966">
    <property type="entry name" value="RNase_II/R_CS"/>
</dbReference>
<dbReference type="Pfam" id="PF08206">
    <property type="entry name" value="OB_RNB"/>
    <property type="match status" value="1"/>
</dbReference>
<dbReference type="InterPro" id="IPR004476">
    <property type="entry name" value="RNase_II/RNase_R"/>
</dbReference>
<evidence type="ECO:0000256" key="8">
    <source>
        <dbReference type="ARBA" id="ARBA00022884"/>
    </source>
</evidence>
<protein>
    <recommendedName>
        <fullName evidence="3">exoribonuclease II</fullName>
        <ecNumber evidence="3">3.1.13.1</ecNumber>
    </recommendedName>
</protein>
<keyword evidence="5" id="KW-0540">Nuclease</keyword>
<gene>
    <name evidence="10" type="ORF">A2671_02640</name>
</gene>
<dbReference type="AlphaFoldDB" id="A0A1F6CDL6"/>
<dbReference type="InterPro" id="IPR011805">
    <property type="entry name" value="RNase_R"/>
</dbReference>
<comment type="catalytic activity">
    <reaction evidence="1">
        <text>Exonucleolytic cleavage in the 3'- to 5'-direction to yield nucleoside 5'-phosphates.</text>
        <dbReference type="EC" id="3.1.13.1"/>
    </reaction>
</comment>
<organism evidence="10 11">
    <name type="scientific">Candidatus Kaiserbacteria bacterium RIFCSPHIGHO2_01_FULL_49_13</name>
    <dbReference type="NCBI Taxonomy" id="1798477"/>
    <lineage>
        <taxon>Bacteria</taxon>
        <taxon>Candidatus Kaiseribacteriota</taxon>
    </lineage>
</organism>
<comment type="subcellular location">
    <subcellularLocation>
        <location evidence="2">Cytoplasm</location>
    </subcellularLocation>
</comment>
<evidence type="ECO:0000256" key="2">
    <source>
        <dbReference type="ARBA" id="ARBA00004496"/>
    </source>
</evidence>
<dbReference type="InterPro" id="IPR012340">
    <property type="entry name" value="NA-bd_OB-fold"/>
</dbReference>
<evidence type="ECO:0000256" key="6">
    <source>
        <dbReference type="ARBA" id="ARBA00022801"/>
    </source>
</evidence>
<dbReference type="GO" id="GO:0005829">
    <property type="term" value="C:cytosol"/>
    <property type="evidence" value="ECO:0007669"/>
    <property type="project" value="TreeGrafter"/>
</dbReference>
<evidence type="ECO:0000313" key="10">
    <source>
        <dbReference type="EMBL" id="OGG47256.1"/>
    </source>
</evidence>
<keyword evidence="7" id="KW-0269">Exonuclease</keyword>
<dbReference type="InterPro" id="IPR001900">
    <property type="entry name" value="RNase_II/R"/>
</dbReference>
<reference evidence="10 11" key="1">
    <citation type="journal article" date="2016" name="Nat. Commun.">
        <title>Thousands of microbial genomes shed light on interconnected biogeochemical processes in an aquifer system.</title>
        <authorList>
            <person name="Anantharaman K."/>
            <person name="Brown C.T."/>
            <person name="Hug L.A."/>
            <person name="Sharon I."/>
            <person name="Castelle C.J."/>
            <person name="Probst A.J."/>
            <person name="Thomas B.C."/>
            <person name="Singh A."/>
            <person name="Wilkins M.J."/>
            <person name="Karaoz U."/>
            <person name="Brodie E.L."/>
            <person name="Williams K.H."/>
            <person name="Hubbard S.S."/>
            <person name="Banfield J.F."/>
        </authorList>
    </citation>
    <scope>NUCLEOTIDE SEQUENCE [LARGE SCALE GENOMIC DNA]</scope>
</reference>
<feature type="non-terminal residue" evidence="10">
    <location>
        <position position="604"/>
    </location>
</feature>
<dbReference type="GO" id="GO:0003723">
    <property type="term" value="F:RNA binding"/>
    <property type="evidence" value="ECO:0007669"/>
    <property type="project" value="UniProtKB-KW"/>
</dbReference>
<dbReference type="Proteomes" id="UP000178344">
    <property type="component" value="Unassembled WGS sequence"/>
</dbReference>
<dbReference type="PROSITE" id="PS01175">
    <property type="entry name" value="RIBONUCLEASE_II"/>
    <property type="match status" value="1"/>
</dbReference>
<dbReference type="InterPro" id="IPR050180">
    <property type="entry name" value="RNR_Ribonuclease"/>
</dbReference>
<evidence type="ECO:0000313" key="11">
    <source>
        <dbReference type="Proteomes" id="UP000178344"/>
    </source>
</evidence>
<evidence type="ECO:0000256" key="7">
    <source>
        <dbReference type="ARBA" id="ARBA00022839"/>
    </source>
</evidence>
<dbReference type="SUPFAM" id="SSF50249">
    <property type="entry name" value="Nucleic acid-binding proteins"/>
    <property type="match status" value="3"/>
</dbReference>
<evidence type="ECO:0000256" key="1">
    <source>
        <dbReference type="ARBA" id="ARBA00001849"/>
    </source>
</evidence>
<feature type="domain" description="RNB" evidence="9">
    <location>
        <begin position="209"/>
        <end position="539"/>
    </location>
</feature>
<keyword evidence="8" id="KW-0694">RNA-binding</keyword>